<dbReference type="InterPro" id="IPR052345">
    <property type="entry name" value="Rad_response_metalloprotease"/>
</dbReference>
<organism evidence="3 4">
    <name type="scientific">Brytella acorum</name>
    <dbReference type="NCBI Taxonomy" id="2959299"/>
    <lineage>
        <taxon>Bacteria</taxon>
        <taxon>Pseudomonadati</taxon>
        <taxon>Pseudomonadota</taxon>
        <taxon>Alphaproteobacteria</taxon>
        <taxon>Acetobacterales</taxon>
        <taxon>Acetobacteraceae</taxon>
        <taxon>Brytella</taxon>
    </lineage>
</organism>
<dbReference type="Pfam" id="PF06114">
    <property type="entry name" value="Peptidase_M78"/>
    <property type="match status" value="1"/>
</dbReference>
<reference evidence="3" key="1">
    <citation type="submission" date="2023-03" db="EMBL/GenBank/DDBJ databases">
        <authorList>
            <person name="Cleenwerck I."/>
        </authorList>
    </citation>
    <scope>NUCLEOTIDE SEQUENCE</scope>
    <source>
        <strain evidence="3">LMG 32879</strain>
    </source>
</reference>
<dbReference type="PANTHER" id="PTHR43236:SF1">
    <property type="entry name" value="BLL7220 PROTEIN"/>
    <property type="match status" value="1"/>
</dbReference>
<evidence type="ECO:0000259" key="2">
    <source>
        <dbReference type="PROSITE" id="PS50943"/>
    </source>
</evidence>
<evidence type="ECO:0000313" key="3">
    <source>
        <dbReference type="EMBL" id="CAI9121796.1"/>
    </source>
</evidence>
<dbReference type="Gene3D" id="1.10.260.40">
    <property type="entry name" value="lambda repressor-like DNA-binding domains"/>
    <property type="match status" value="1"/>
</dbReference>
<dbReference type="InterPro" id="IPR001387">
    <property type="entry name" value="Cro/C1-type_HTH"/>
</dbReference>
<proteinExistence type="inferred from homology"/>
<dbReference type="EMBL" id="CATKSH010000023">
    <property type="protein sequence ID" value="CAI9121796.1"/>
    <property type="molecule type" value="Genomic_DNA"/>
</dbReference>
<dbReference type="InterPro" id="IPR010359">
    <property type="entry name" value="IrrE_HExxH"/>
</dbReference>
<dbReference type="PANTHER" id="PTHR43236">
    <property type="entry name" value="ANTITOXIN HIGA1"/>
    <property type="match status" value="1"/>
</dbReference>
<comment type="similarity">
    <text evidence="1">Belongs to the short-chain fatty acyl-CoA assimilation regulator (ScfR) family.</text>
</comment>
<name>A0AA35V3B8_9PROT</name>
<dbReference type="SUPFAM" id="SSF47413">
    <property type="entry name" value="lambda repressor-like DNA-binding domains"/>
    <property type="match status" value="1"/>
</dbReference>
<protein>
    <submittedName>
        <fullName evidence="3">XRE family transcriptional regulator</fullName>
    </submittedName>
</protein>
<dbReference type="RefSeq" id="WP_289843748.1">
    <property type="nucleotide sequence ID" value="NZ_CATKSH010000023.1"/>
</dbReference>
<feature type="domain" description="HTH cro/C1-type" evidence="2">
    <location>
        <begin position="7"/>
        <end position="61"/>
    </location>
</feature>
<dbReference type="SMART" id="SM00530">
    <property type="entry name" value="HTH_XRE"/>
    <property type="match status" value="1"/>
</dbReference>
<dbReference type="Gene3D" id="1.10.10.2910">
    <property type="match status" value="1"/>
</dbReference>
<gene>
    <name evidence="3" type="ORF">LMG32879_002649</name>
</gene>
<accession>A0AA35V3B8</accession>
<dbReference type="PROSITE" id="PS50943">
    <property type="entry name" value="HTH_CROC1"/>
    <property type="match status" value="1"/>
</dbReference>
<comment type="caution">
    <text evidence="3">The sequence shown here is derived from an EMBL/GenBank/DDBJ whole genome shotgun (WGS) entry which is preliminary data.</text>
</comment>
<dbReference type="CDD" id="cd00093">
    <property type="entry name" value="HTH_XRE"/>
    <property type="match status" value="1"/>
</dbReference>
<dbReference type="AlphaFoldDB" id="A0AA35V3B8"/>
<dbReference type="InterPro" id="IPR010982">
    <property type="entry name" value="Lambda_DNA-bd_dom_sf"/>
</dbReference>
<keyword evidence="4" id="KW-1185">Reference proteome</keyword>
<dbReference type="Proteomes" id="UP001176960">
    <property type="component" value="Unassembled WGS sequence"/>
</dbReference>
<sequence length="361" mass="40647">MFNPSRLTLARHRRGLSSRALAEKAGITPVTLSRIENGKNAPDPDTLYKLSLTLDFPEDFFLGDVYEAPSPDGVSFRSLSAMTARERDASKAAAPLAYMVQDWVDARFNLPQADLLDLSAERDPAAAARALREHWTLGEQPVSHMIKLMETKGIRIFSLAEETLNVDGYSCWRDDAPYIFLNTMKSAERSRFDCAHELGHLVLHRHGGPGQGKQAELEAQQFAASFLMPEADIRAKLPFISSLNDILHAKKRWGVSVSALAYRLHKLNIISDWQYRGIVIEIGKRGYRTTEPNGLPREESAVWKMVLEDLWKERLTKREIATDLKLPFIEVEKLLFGLLQSPVNETETSRNKSPHLTIVGV</sequence>
<evidence type="ECO:0000313" key="4">
    <source>
        <dbReference type="Proteomes" id="UP001176960"/>
    </source>
</evidence>
<evidence type="ECO:0000256" key="1">
    <source>
        <dbReference type="ARBA" id="ARBA00007227"/>
    </source>
</evidence>
<dbReference type="Pfam" id="PF01381">
    <property type="entry name" value="HTH_3"/>
    <property type="match status" value="1"/>
</dbReference>
<dbReference type="GO" id="GO:0003677">
    <property type="term" value="F:DNA binding"/>
    <property type="evidence" value="ECO:0007669"/>
    <property type="project" value="InterPro"/>
</dbReference>